<reference evidence="1 3" key="1">
    <citation type="journal article" date="2014" name="ISME J.">
        <title>Trehalose/2-sulfotrehalose biosynthesis and glycine-betaine uptake are widely spread mechanisms for osmoadaptation in the Halobacteriales.</title>
        <authorList>
            <person name="Youssef N.H."/>
            <person name="Savage-Ashlock K.N."/>
            <person name="McCully A.L."/>
            <person name="Luedtke B."/>
            <person name="Shaw E.I."/>
            <person name="Hoff W.D."/>
            <person name="Elshahed M.S."/>
        </authorList>
    </citation>
    <scope>NUCLEOTIDE SEQUENCE [LARGE SCALE GENOMIC DNA]</scope>
    <source>
        <strain evidence="1 3">DX253</strain>
    </source>
</reference>
<dbReference type="Proteomes" id="UP000003751">
    <property type="component" value="Unassembled WGS sequence"/>
</dbReference>
<dbReference type="EMBL" id="AEMG01000025">
    <property type="protein sequence ID" value="EFW90527.1"/>
    <property type="molecule type" value="Genomic_DNA"/>
</dbReference>
<dbReference type="STRING" id="797209.GCA_000376445_02857"/>
<organism evidence="1 3">
    <name type="scientific">Haladaptatus paucihalophilus DX253</name>
    <dbReference type="NCBI Taxonomy" id="797209"/>
    <lineage>
        <taxon>Archaea</taxon>
        <taxon>Methanobacteriati</taxon>
        <taxon>Methanobacteriota</taxon>
        <taxon>Stenosarchaea group</taxon>
        <taxon>Halobacteria</taxon>
        <taxon>Halobacteriales</taxon>
        <taxon>Haladaptataceae</taxon>
        <taxon>Haladaptatus</taxon>
    </lineage>
</organism>
<name>E7QY61_HALPU</name>
<dbReference type="InterPro" id="IPR055927">
    <property type="entry name" value="DUF7504"/>
</dbReference>
<dbReference type="RefSeq" id="WP_007982432.1">
    <property type="nucleotide sequence ID" value="NZ_AEMG01000025.1"/>
</dbReference>
<dbReference type="Proteomes" id="UP000184203">
    <property type="component" value="Unassembled WGS sequence"/>
</dbReference>
<dbReference type="PATRIC" id="fig|797209.4.peg.3677"/>
<accession>E7QY61</accession>
<evidence type="ECO:0000313" key="1">
    <source>
        <dbReference type="EMBL" id="EFW90527.1"/>
    </source>
</evidence>
<evidence type="ECO:0000313" key="4">
    <source>
        <dbReference type="Proteomes" id="UP000184203"/>
    </source>
</evidence>
<proteinExistence type="predicted"/>
<evidence type="ECO:0000313" key="2">
    <source>
        <dbReference type="EMBL" id="SHK77518.1"/>
    </source>
</evidence>
<keyword evidence="4" id="KW-1185">Reference proteome</keyword>
<reference evidence="2" key="2">
    <citation type="submission" date="2016-11" db="EMBL/GenBank/DDBJ databases">
        <authorList>
            <person name="Jaros S."/>
            <person name="Januszkiewicz K."/>
            <person name="Wedrychowicz H."/>
        </authorList>
    </citation>
    <scope>NUCLEOTIDE SEQUENCE [LARGE SCALE GENOMIC DNA]</scope>
    <source>
        <strain evidence="2">DX253</strain>
    </source>
</reference>
<dbReference type="Pfam" id="PF24336">
    <property type="entry name" value="DUF7504"/>
    <property type="match status" value="1"/>
</dbReference>
<protein>
    <submittedName>
        <fullName evidence="1">Uncharacterized protein</fullName>
    </submittedName>
</protein>
<sequence>MNDCRPLFRDEEDVYVFRDHLESLRQHGSNLLVTGEVSQRVTNRASRTLFGDDMHDRKRVLALTDAGINTANEHFPAGVSYDDASVWLIDRGNRRRAMPQAAAGVSETLPPLDGHNGLHELREEIVTAVGYYDDAAEGVAPAELRLCVDSLNYLVDEHDLLALKRFLRSIGAVTKGVRGMAHYHLPVPDDADMVAELSPLFDARIELRQRDGDRPDHRWHIPSLDMTTAWVDL</sequence>
<dbReference type="EMBL" id="FRAN01000003">
    <property type="protein sequence ID" value="SHK77518.1"/>
    <property type="molecule type" value="Genomic_DNA"/>
</dbReference>
<dbReference type="OrthoDB" id="252760at2157"/>
<dbReference type="eggNOG" id="arCOG02452">
    <property type="taxonomic scope" value="Archaea"/>
</dbReference>
<gene>
    <name evidence="2" type="ORF">SAMN05444342_2140</name>
    <name evidence="1" type="ORF">ZOD2009_18754</name>
</gene>
<evidence type="ECO:0000313" key="3">
    <source>
        <dbReference type="Proteomes" id="UP000003751"/>
    </source>
</evidence>
<dbReference type="AlphaFoldDB" id="E7QY61"/>
<reference evidence="4" key="3">
    <citation type="submission" date="2016-11" db="EMBL/GenBank/DDBJ databases">
        <authorList>
            <person name="Varghese N."/>
            <person name="Submissions S."/>
        </authorList>
    </citation>
    <scope>NUCLEOTIDE SEQUENCE [LARGE SCALE GENOMIC DNA]</scope>
    <source>
        <strain evidence="4">DX253</strain>
    </source>
</reference>